<dbReference type="Proteomes" id="UP000017819">
    <property type="component" value="Unassembled WGS sequence"/>
</dbReference>
<accession>V4RUT2</accession>
<evidence type="ECO:0000313" key="2">
    <source>
        <dbReference type="EMBL" id="ESR26830.1"/>
    </source>
</evidence>
<gene>
    <name evidence="2" type="ORF">N177_0614</name>
</gene>
<feature type="domain" description="Glucose/Sorbosone dehydrogenase" evidence="1">
    <location>
        <begin position="218"/>
        <end position="382"/>
    </location>
</feature>
<dbReference type="PATRIC" id="fig|631454.5.peg.604"/>
<dbReference type="STRING" id="631454.N177_0614"/>
<protein>
    <submittedName>
        <fullName evidence="2">L-sorbosone dehydrogenase</fullName>
    </submittedName>
</protein>
<dbReference type="AlphaFoldDB" id="V4RUT2"/>
<dbReference type="Pfam" id="PF07995">
    <property type="entry name" value="GSDH"/>
    <property type="match status" value="1"/>
</dbReference>
<dbReference type="SUPFAM" id="SSF50952">
    <property type="entry name" value="Soluble quinoprotein glucose dehydrogenase"/>
    <property type="match status" value="1"/>
</dbReference>
<dbReference type="eggNOG" id="COG2133">
    <property type="taxonomic scope" value="Bacteria"/>
</dbReference>
<comment type="caution">
    <text evidence="2">The sequence shown here is derived from an EMBL/GenBank/DDBJ whole genome shotgun (WGS) entry which is preliminary data.</text>
</comment>
<proteinExistence type="predicted"/>
<dbReference type="InterPro" id="IPR011041">
    <property type="entry name" value="Quinoprot_gluc/sorb_DH_b-prop"/>
</dbReference>
<dbReference type="PANTHER" id="PTHR33546">
    <property type="entry name" value="LARGE, MULTIFUNCTIONAL SECRETED PROTEIN-RELATED"/>
    <property type="match status" value="1"/>
</dbReference>
<evidence type="ECO:0000259" key="1">
    <source>
        <dbReference type="Pfam" id="PF07995"/>
    </source>
</evidence>
<sequence length="457" mass="50484">MRRDKHHSADAQSSILFHYGRMMISFIISATTEQRGEETMRRTLMSSVAAAAILLAPHALAQGGDNMEKLGNFQSTGTSMQFETVEQSGPFADQIRKNLENVKMPAGFKIELFAVVPDARHIAVGPQGIVTFVGTRKDKVWAITDRNKDRLADEVKRFAPSVDFVIPNGVCFSRDGFLFIAEQNRVLVFPAAEFFYESPDVAVAEVVKKGELIPQDEESFNHTARVCDIGPDNKLYISLGQPFNVPAQEKMSKYDRTGIGGIIRMDRDGSNREVYARGIRNSVGMDFNPANGELWFTDNQVDGMGDDIPPGELNRATGPGQNFGFPWYGGGQTRTDEYKDSEPPADIVFPEVEMVAHAADLGMMFYTGRMFPQKYRGGIFSAQHGSWNRTEPVGARVMFTPVNEDGSAGETTPFAEGWKTENGEYLGRPVDVAQLPDGSILVSDDLAGAVYRISYEN</sequence>
<dbReference type="InterPro" id="IPR012938">
    <property type="entry name" value="Glc/Sorbosone_DH"/>
</dbReference>
<name>V4RUT2_9HYPH</name>
<organism evidence="2 3">
    <name type="scientific">Lutibaculum baratangense AMV1</name>
    <dbReference type="NCBI Taxonomy" id="631454"/>
    <lineage>
        <taxon>Bacteria</taxon>
        <taxon>Pseudomonadati</taxon>
        <taxon>Pseudomonadota</taxon>
        <taxon>Alphaproteobacteria</taxon>
        <taxon>Hyphomicrobiales</taxon>
        <taxon>Tepidamorphaceae</taxon>
        <taxon>Lutibaculum</taxon>
    </lineage>
</organism>
<reference evidence="2 3" key="1">
    <citation type="journal article" date="2014" name="Genome Announc.">
        <title>Draft Genome Sequence of Lutibaculum baratangense Strain AMV1T, Isolated from a Mud Volcano in Andamans, India.</title>
        <authorList>
            <person name="Singh A."/>
            <person name="Sreenivas A."/>
            <person name="Sathyanarayana Reddy G."/>
            <person name="Pinnaka A.K."/>
            <person name="Shivaji S."/>
        </authorList>
    </citation>
    <scope>NUCLEOTIDE SEQUENCE [LARGE SCALE GENOMIC DNA]</scope>
    <source>
        <strain evidence="2 3">AMV1</strain>
    </source>
</reference>
<dbReference type="EMBL" id="AWXZ01000013">
    <property type="protein sequence ID" value="ESR26830.1"/>
    <property type="molecule type" value="Genomic_DNA"/>
</dbReference>
<keyword evidence="3" id="KW-1185">Reference proteome</keyword>
<dbReference type="PANTHER" id="PTHR33546:SF1">
    <property type="entry name" value="LARGE, MULTIFUNCTIONAL SECRETED PROTEIN"/>
    <property type="match status" value="1"/>
</dbReference>
<dbReference type="Gene3D" id="2.120.10.30">
    <property type="entry name" value="TolB, C-terminal domain"/>
    <property type="match status" value="1"/>
</dbReference>
<evidence type="ECO:0000313" key="3">
    <source>
        <dbReference type="Proteomes" id="UP000017819"/>
    </source>
</evidence>
<dbReference type="InterPro" id="IPR011042">
    <property type="entry name" value="6-blade_b-propeller_TolB-like"/>
</dbReference>